<protein>
    <recommendedName>
        <fullName evidence="1">Holliday junction resolvase-related domain-containing protein</fullName>
    </recommendedName>
</protein>
<feature type="domain" description="Holliday junction resolvase-related" evidence="1">
    <location>
        <begin position="51"/>
        <end position="159"/>
    </location>
</feature>
<evidence type="ECO:0000259" key="1">
    <source>
        <dbReference type="Pfam" id="PF10107"/>
    </source>
</evidence>
<dbReference type="EMBL" id="UINC01065916">
    <property type="protein sequence ID" value="SVB96059.1"/>
    <property type="molecule type" value="Genomic_DNA"/>
</dbReference>
<reference evidence="2" key="1">
    <citation type="submission" date="2018-05" db="EMBL/GenBank/DDBJ databases">
        <authorList>
            <person name="Lanie J.A."/>
            <person name="Ng W.-L."/>
            <person name="Kazmierczak K.M."/>
            <person name="Andrzejewski T.M."/>
            <person name="Davidsen T.M."/>
            <person name="Wayne K.J."/>
            <person name="Tettelin H."/>
            <person name="Glass J.I."/>
            <person name="Rusch D."/>
            <person name="Podicherti R."/>
            <person name="Tsui H.-C.T."/>
            <person name="Winkler M.E."/>
        </authorList>
    </citation>
    <scope>NUCLEOTIDE SEQUENCE</scope>
</reference>
<dbReference type="Pfam" id="PF10107">
    <property type="entry name" value="Endonuc_Holl"/>
    <property type="match status" value="1"/>
</dbReference>
<gene>
    <name evidence="2" type="ORF">METZ01_LOCUS248913</name>
</gene>
<sequence>MAEIDDLISDLSNSDLYGTCPNCRKSSKLSEFVMFSSTGEFPEEGKKSKDAYEELFKNKTEDFQTQIKRATEGAEKTSKAVGFGKTIEKMIHLHKKFNIPLEDCRFLAEPLDVIVFNGAAGNNVDHITFMEIKSGKASLNKHQRMIRDAIKDNNVKVEEI</sequence>
<evidence type="ECO:0000313" key="2">
    <source>
        <dbReference type="EMBL" id="SVB96059.1"/>
    </source>
</evidence>
<proteinExistence type="predicted"/>
<dbReference type="InterPro" id="IPR019287">
    <property type="entry name" value="Hday_junct_resolvase-rel_dom"/>
</dbReference>
<organism evidence="2">
    <name type="scientific">marine metagenome</name>
    <dbReference type="NCBI Taxonomy" id="408172"/>
    <lineage>
        <taxon>unclassified sequences</taxon>
        <taxon>metagenomes</taxon>
        <taxon>ecological metagenomes</taxon>
    </lineage>
</organism>
<accession>A0A382I9Y0</accession>
<dbReference type="AlphaFoldDB" id="A0A382I9Y0"/>
<name>A0A382I9Y0_9ZZZZ</name>